<dbReference type="Gene3D" id="3.40.1170.60">
    <property type="match status" value="1"/>
</dbReference>
<dbReference type="SUPFAM" id="SSF56672">
    <property type="entry name" value="DNA/RNA polymerases"/>
    <property type="match status" value="1"/>
</dbReference>
<name>A0A430FJY3_9BIFI</name>
<comment type="function">
    <text evidence="2">Poorly processive, error-prone DNA polymerase involved in untargeted mutagenesis. Copies undamaged DNA at stalled replication forks, which arise in vivo from mismatched or misaligned primer ends. These misaligned primers can be extended by PolIV. Exhibits no 3'-5' exonuclease (proofreading) activity. May be involved in translesional synthesis, in conjunction with the beta clamp from PolIII.</text>
</comment>
<evidence type="ECO:0000256" key="2">
    <source>
        <dbReference type="ARBA" id="ARBA00025589"/>
    </source>
</evidence>
<sequence>MTALGDMARAKSYLAIDLKSFYASAECVSRGLDPLSTHLVVADEERTDKTICLAVSPSLKKYGIPGRPRLFEAKQRLADVNAQRAARVGGVLTGESCDAHDLECTPRLKATMIIARPRMAHYLEISGQIYGIYLKYAAPEHIHVYSIDEVFIDATPYLKALGMSPHQMARAIVRDILHETGITATAGIGTNLYLAKIAMDIVAKHMPADADGVRVAELDERSYRRLLWDHRPLTDFWRVGRGYARRLERVGLLTMGDIARCSMGKASDYYNEELLYRMFGVNAELLIDHAWGWEPCEIADIKSYEPDAHSTSIGQVLTGPADWHTARLIVKEMADALALDLVSKRVRTDRLTLAVGYDVGSLDVQRLDSGVSSQLRALAVRAASQYCGPVARDHYGRQVPKPAVGSIGLGTFTGSSDQIRIAMTILFERIADPLLLVRRLTVIADDIVTADELSAGKRYEQMSLFEHGEHDCMHNVARTSSTVERDANSGEEVIERAMLDIKQRFGRNAVVKAMDMEEGATGIERNNQIGGHRR</sequence>
<dbReference type="InterPro" id="IPR001126">
    <property type="entry name" value="UmuC"/>
</dbReference>
<evidence type="ECO:0000313" key="5">
    <source>
        <dbReference type="Proteomes" id="UP000287533"/>
    </source>
</evidence>
<dbReference type="Pfam" id="PF00817">
    <property type="entry name" value="IMS"/>
    <property type="match status" value="1"/>
</dbReference>
<dbReference type="PANTHER" id="PTHR11076:SF35">
    <property type="entry name" value="DNA REPAIR PROTEIN HOMOLOG YOBH"/>
    <property type="match status" value="1"/>
</dbReference>
<dbReference type="Gene3D" id="1.10.150.20">
    <property type="entry name" value="5' to 3' exonuclease, C-terminal subdomain"/>
    <property type="match status" value="1"/>
</dbReference>
<dbReference type="EMBL" id="QXGL01000003">
    <property type="protein sequence ID" value="RSX53082.1"/>
    <property type="molecule type" value="Genomic_DNA"/>
</dbReference>
<dbReference type="InterPro" id="IPR043128">
    <property type="entry name" value="Rev_trsase/Diguanyl_cyclase"/>
</dbReference>
<dbReference type="InterPro" id="IPR050116">
    <property type="entry name" value="DNA_polymerase-Y"/>
</dbReference>
<comment type="caution">
    <text evidence="4">The sequence shown here is derived from an EMBL/GenBank/DDBJ whole genome shotgun (WGS) entry which is preliminary data.</text>
</comment>
<accession>A0A430FJY3</accession>
<reference evidence="4 5" key="1">
    <citation type="submission" date="2018-09" db="EMBL/GenBank/DDBJ databases">
        <title>Characterization of the phylogenetic diversity of five novel species belonging to the genus Bifidobacterium.</title>
        <authorList>
            <person name="Lugli G.A."/>
            <person name="Duranti S."/>
            <person name="Milani C."/>
        </authorList>
    </citation>
    <scope>NUCLEOTIDE SEQUENCE [LARGE SCALE GENOMIC DNA]</scope>
    <source>
        <strain evidence="4 5">2034B</strain>
    </source>
</reference>
<evidence type="ECO:0000313" key="4">
    <source>
        <dbReference type="EMBL" id="RSX53082.1"/>
    </source>
</evidence>
<dbReference type="GO" id="GO:0003887">
    <property type="term" value="F:DNA-directed DNA polymerase activity"/>
    <property type="evidence" value="ECO:0007669"/>
    <property type="project" value="TreeGrafter"/>
</dbReference>
<organism evidence="4 5">
    <name type="scientific">Bifidobacterium goeldii</name>
    <dbReference type="NCBI Taxonomy" id="2306975"/>
    <lineage>
        <taxon>Bacteria</taxon>
        <taxon>Bacillati</taxon>
        <taxon>Actinomycetota</taxon>
        <taxon>Actinomycetes</taxon>
        <taxon>Bifidobacteriales</taxon>
        <taxon>Bifidobacteriaceae</taxon>
        <taxon>Bifidobacterium</taxon>
    </lineage>
</organism>
<dbReference type="GO" id="GO:0009432">
    <property type="term" value="P:SOS response"/>
    <property type="evidence" value="ECO:0007669"/>
    <property type="project" value="TreeGrafter"/>
</dbReference>
<keyword evidence="5" id="KW-1185">Reference proteome</keyword>
<dbReference type="PROSITE" id="PS50173">
    <property type="entry name" value="UMUC"/>
    <property type="match status" value="1"/>
</dbReference>
<dbReference type="GO" id="GO:0005829">
    <property type="term" value="C:cytosol"/>
    <property type="evidence" value="ECO:0007669"/>
    <property type="project" value="TreeGrafter"/>
</dbReference>
<dbReference type="AlphaFoldDB" id="A0A430FJY3"/>
<dbReference type="RefSeq" id="WP_206430746.1">
    <property type="nucleotide sequence ID" value="NZ_QXGL01000003.1"/>
</dbReference>
<dbReference type="Gene3D" id="3.30.70.270">
    <property type="match status" value="1"/>
</dbReference>
<evidence type="ECO:0000259" key="3">
    <source>
        <dbReference type="PROSITE" id="PS50173"/>
    </source>
</evidence>
<dbReference type="GO" id="GO:0042276">
    <property type="term" value="P:error-prone translesion synthesis"/>
    <property type="evidence" value="ECO:0007669"/>
    <property type="project" value="TreeGrafter"/>
</dbReference>
<gene>
    <name evidence="4" type="ORF">D2E25_1055</name>
</gene>
<evidence type="ECO:0000256" key="1">
    <source>
        <dbReference type="ARBA" id="ARBA00010945"/>
    </source>
</evidence>
<dbReference type="Proteomes" id="UP000287533">
    <property type="component" value="Unassembled WGS sequence"/>
</dbReference>
<dbReference type="InterPro" id="IPR043502">
    <property type="entry name" value="DNA/RNA_pol_sf"/>
</dbReference>
<dbReference type="GO" id="GO:0006281">
    <property type="term" value="P:DNA repair"/>
    <property type="evidence" value="ECO:0007669"/>
    <property type="project" value="InterPro"/>
</dbReference>
<protein>
    <submittedName>
        <fullName evidence="4">Type VI secretion protein ImpB</fullName>
    </submittedName>
</protein>
<proteinExistence type="inferred from homology"/>
<feature type="domain" description="UmuC" evidence="3">
    <location>
        <begin position="13"/>
        <end position="240"/>
    </location>
</feature>
<dbReference type="PANTHER" id="PTHR11076">
    <property type="entry name" value="DNA REPAIR POLYMERASE UMUC / TRANSFERASE FAMILY MEMBER"/>
    <property type="match status" value="1"/>
</dbReference>
<comment type="similarity">
    <text evidence="1">Belongs to the DNA polymerase type-Y family.</text>
</comment>